<evidence type="ECO:0000259" key="4">
    <source>
        <dbReference type="Pfam" id="PF00135"/>
    </source>
</evidence>
<keyword evidence="2 3" id="KW-0378">Hydrolase</keyword>
<feature type="domain" description="Carboxylesterase type B" evidence="4">
    <location>
        <begin position="15"/>
        <end position="494"/>
    </location>
</feature>
<dbReference type="GO" id="GO:0016787">
    <property type="term" value="F:hydrolase activity"/>
    <property type="evidence" value="ECO:0007669"/>
    <property type="project" value="UniProtKB-KW"/>
</dbReference>
<dbReference type="PANTHER" id="PTHR43142">
    <property type="entry name" value="CARBOXYLIC ESTER HYDROLASE"/>
    <property type="match status" value="1"/>
</dbReference>
<comment type="similarity">
    <text evidence="1 3">Belongs to the type-B carboxylesterase/lipase family.</text>
</comment>
<evidence type="ECO:0000256" key="1">
    <source>
        <dbReference type="ARBA" id="ARBA00005964"/>
    </source>
</evidence>
<dbReference type="OrthoDB" id="6846267at2759"/>
<dbReference type="Gene3D" id="3.40.50.1820">
    <property type="entry name" value="alpha/beta hydrolase"/>
    <property type="match status" value="1"/>
</dbReference>
<gene>
    <name evidence="5" type="ORF">EYC80_009319</name>
</gene>
<name>A0A5N6JXH3_MONLA</name>
<dbReference type="EMBL" id="VIGI01000011">
    <property type="protein sequence ID" value="KAB8293838.1"/>
    <property type="molecule type" value="Genomic_DNA"/>
</dbReference>
<sequence length="555" mass="62082">MGNTISYNVAEHQLDLGDGKGSITGLQYDSKARRYAGVPYALPPLGDLRWRKPQPLPADHTYTSHDGKPFDATKFGPVCPQAAYMSAKKNATPEEAFGEDCLRLNIWTPVESTKGKKWPVMLWLHGGWFQIGDPSHEPGMDPTELISTGKLSAIVVAIGYRLNLFGFLAGDALQAENDNIEAGNYGLWDQRLAIDWVRENIARFGGDVNNITLAGRSAGAYAVHAQALYEFQNPAFQATSPSFHRVVMLSNAIPAQPKTPAECQDQFDELCQFFNISTDSSGAEKLSTLRKIGSKKLVDAIMKLKHHTFRPVTDSSFIQPGMMDYHRSGAFAQEFKRRNFKILIGEMLNEETLYAATNGPEANFESLRLQVSNYYAPATTSRVLQHYKLPATEEKSDWTSLYGHIIADGQVRAPSRFLANSLFSNDVGVEDIWRYRISYRLSFITDAVAPRTFGVAHAMDKPFWNFSIMHGPTDQELVLMKDWIRDLVAFVGAEGDYRYGTKEIDDFKVATPEGNIEIQKDKRWQELLNLADIFSGNCSCNFGTTKKFPIMHSAI</sequence>
<evidence type="ECO:0000313" key="6">
    <source>
        <dbReference type="Proteomes" id="UP000326757"/>
    </source>
</evidence>
<dbReference type="EC" id="3.1.1.-" evidence="3"/>
<accession>A0A5N6JXH3</accession>
<dbReference type="PROSITE" id="PS00122">
    <property type="entry name" value="CARBOXYLESTERASE_B_1"/>
    <property type="match status" value="1"/>
</dbReference>
<evidence type="ECO:0000256" key="3">
    <source>
        <dbReference type="RuleBase" id="RU361235"/>
    </source>
</evidence>
<dbReference type="SUPFAM" id="SSF53474">
    <property type="entry name" value="alpha/beta-Hydrolases"/>
    <property type="match status" value="1"/>
</dbReference>
<dbReference type="InterPro" id="IPR002018">
    <property type="entry name" value="CarbesteraseB"/>
</dbReference>
<dbReference type="AlphaFoldDB" id="A0A5N6JXH3"/>
<reference evidence="5 6" key="1">
    <citation type="submission" date="2019-06" db="EMBL/GenBank/DDBJ databases">
        <title>Genome Sequence of the Brown Rot Fungal Pathogen Monilinia laxa.</title>
        <authorList>
            <person name="De Miccolis Angelini R.M."/>
            <person name="Landi L."/>
            <person name="Abate D."/>
            <person name="Pollastro S."/>
            <person name="Romanazzi G."/>
            <person name="Faretra F."/>
        </authorList>
    </citation>
    <scope>NUCLEOTIDE SEQUENCE [LARGE SCALE GENOMIC DNA]</scope>
    <source>
        <strain evidence="5 6">Mlax316</strain>
    </source>
</reference>
<dbReference type="Proteomes" id="UP000326757">
    <property type="component" value="Unassembled WGS sequence"/>
</dbReference>
<evidence type="ECO:0000256" key="2">
    <source>
        <dbReference type="ARBA" id="ARBA00022801"/>
    </source>
</evidence>
<protein>
    <recommendedName>
        <fullName evidence="3">Carboxylic ester hydrolase</fullName>
        <ecNumber evidence="3">3.1.1.-</ecNumber>
    </recommendedName>
</protein>
<comment type="caution">
    <text evidence="5">The sequence shown here is derived from an EMBL/GenBank/DDBJ whole genome shotgun (WGS) entry which is preliminary data.</text>
</comment>
<dbReference type="PANTHER" id="PTHR43142:SF8">
    <property type="entry name" value="CARBOXYLIC ESTER HYDROLASE"/>
    <property type="match status" value="1"/>
</dbReference>
<organism evidence="5 6">
    <name type="scientific">Monilinia laxa</name>
    <name type="common">Brown rot fungus</name>
    <name type="synonym">Sclerotinia laxa</name>
    <dbReference type="NCBI Taxonomy" id="61186"/>
    <lineage>
        <taxon>Eukaryota</taxon>
        <taxon>Fungi</taxon>
        <taxon>Dikarya</taxon>
        <taxon>Ascomycota</taxon>
        <taxon>Pezizomycotina</taxon>
        <taxon>Leotiomycetes</taxon>
        <taxon>Helotiales</taxon>
        <taxon>Sclerotiniaceae</taxon>
        <taxon>Monilinia</taxon>
    </lineage>
</organism>
<keyword evidence="6" id="KW-1185">Reference proteome</keyword>
<dbReference type="InterPro" id="IPR029058">
    <property type="entry name" value="AB_hydrolase_fold"/>
</dbReference>
<proteinExistence type="inferred from homology"/>
<dbReference type="Pfam" id="PF00135">
    <property type="entry name" value="COesterase"/>
    <property type="match status" value="1"/>
</dbReference>
<dbReference type="InterPro" id="IPR019826">
    <property type="entry name" value="Carboxylesterase_B_AS"/>
</dbReference>
<evidence type="ECO:0000313" key="5">
    <source>
        <dbReference type="EMBL" id="KAB8293838.1"/>
    </source>
</evidence>